<dbReference type="AlphaFoldDB" id="A0A517YZ58"/>
<gene>
    <name evidence="2" type="ORF">KS4_35880</name>
</gene>
<name>A0A517YZ58_9BACT</name>
<reference evidence="2 3" key="1">
    <citation type="submission" date="2019-02" db="EMBL/GenBank/DDBJ databases">
        <title>Deep-cultivation of Planctomycetes and their phenomic and genomic characterization uncovers novel biology.</title>
        <authorList>
            <person name="Wiegand S."/>
            <person name="Jogler M."/>
            <person name="Boedeker C."/>
            <person name="Pinto D."/>
            <person name="Vollmers J."/>
            <person name="Rivas-Marin E."/>
            <person name="Kohn T."/>
            <person name="Peeters S.H."/>
            <person name="Heuer A."/>
            <person name="Rast P."/>
            <person name="Oberbeckmann S."/>
            <person name="Bunk B."/>
            <person name="Jeske O."/>
            <person name="Meyerdierks A."/>
            <person name="Storesund J.E."/>
            <person name="Kallscheuer N."/>
            <person name="Luecker S."/>
            <person name="Lage O.M."/>
            <person name="Pohl T."/>
            <person name="Merkel B.J."/>
            <person name="Hornburger P."/>
            <person name="Mueller R.-W."/>
            <person name="Bruemmer F."/>
            <person name="Labrenz M."/>
            <person name="Spormann A.M."/>
            <person name="Op den Camp H."/>
            <person name="Overmann J."/>
            <person name="Amann R."/>
            <person name="Jetten M.S.M."/>
            <person name="Mascher T."/>
            <person name="Medema M.H."/>
            <person name="Devos D.P."/>
            <person name="Kaster A.-K."/>
            <person name="Ovreas L."/>
            <person name="Rohde M."/>
            <person name="Galperin M.Y."/>
            <person name="Jogler C."/>
        </authorList>
    </citation>
    <scope>NUCLEOTIDE SEQUENCE [LARGE SCALE GENOMIC DNA]</scope>
    <source>
        <strain evidence="2 3">KS4</strain>
    </source>
</reference>
<dbReference type="EMBL" id="CP036425">
    <property type="protein sequence ID" value="QDU35505.1"/>
    <property type="molecule type" value="Genomic_DNA"/>
</dbReference>
<feature type="chain" id="PRO_5021752426" description="PEP-CTERM protein-sorting domain-containing protein" evidence="1">
    <location>
        <begin position="24"/>
        <end position="285"/>
    </location>
</feature>
<organism evidence="2 3">
    <name type="scientific">Poriferisphaera corsica</name>
    <dbReference type="NCBI Taxonomy" id="2528020"/>
    <lineage>
        <taxon>Bacteria</taxon>
        <taxon>Pseudomonadati</taxon>
        <taxon>Planctomycetota</taxon>
        <taxon>Phycisphaerae</taxon>
        <taxon>Phycisphaerales</taxon>
        <taxon>Phycisphaeraceae</taxon>
        <taxon>Poriferisphaera</taxon>
    </lineage>
</organism>
<dbReference type="NCBIfam" id="TIGR02595">
    <property type="entry name" value="PEP_CTERM"/>
    <property type="match status" value="1"/>
</dbReference>
<dbReference type="InterPro" id="IPR013424">
    <property type="entry name" value="Ice-binding_C"/>
</dbReference>
<dbReference type="KEGG" id="pcor:KS4_35880"/>
<evidence type="ECO:0000313" key="3">
    <source>
        <dbReference type="Proteomes" id="UP000317369"/>
    </source>
</evidence>
<evidence type="ECO:0000256" key="1">
    <source>
        <dbReference type="SAM" id="SignalP"/>
    </source>
</evidence>
<keyword evidence="3" id="KW-1185">Reference proteome</keyword>
<keyword evidence="1" id="KW-0732">Signal</keyword>
<proteinExistence type="predicted"/>
<feature type="signal peptide" evidence="1">
    <location>
        <begin position="1"/>
        <end position="23"/>
    </location>
</feature>
<evidence type="ECO:0008006" key="4">
    <source>
        <dbReference type="Google" id="ProtNLM"/>
    </source>
</evidence>
<evidence type="ECO:0000313" key="2">
    <source>
        <dbReference type="EMBL" id="QDU35505.1"/>
    </source>
</evidence>
<dbReference type="RefSeq" id="WP_145080954.1">
    <property type="nucleotide sequence ID" value="NZ_CP036425.1"/>
</dbReference>
<protein>
    <recommendedName>
        <fullName evidence="4">PEP-CTERM protein-sorting domain-containing protein</fullName>
    </recommendedName>
</protein>
<accession>A0A517YZ58</accession>
<dbReference type="Proteomes" id="UP000317369">
    <property type="component" value="Chromosome"/>
</dbReference>
<sequence precursor="true">MKRSTISVASLCAALTCTTSTFATIVYEDGGIHTFNTTTTESIVVDNDTNAPNGPTHLTIDAGAVIGDDSPQGVDTSVLAVGNSTIIINGGTIEQDVDAWDDSTITMNGGIVEDDLYSHDFATFNLTGGVVADDVNVRGDSLFSMFGGTVGEDFEAGQDSTAFIYGGSISREIVAFQGASITISGGTIGISNDAFLSTDFISSITLDGSNFKIDGVAISLGDIAPTTGILSGNLADGSAFEIDFKRIEVTFDGTTSTGTITLIPEPASFALLSLGSLLFLSRKNK</sequence>